<gene>
    <name evidence="8" type="ORF">DPX16_8168</name>
</gene>
<evidence type="ECO:0000256" key="5">
    <source>
        <dbReference type="SAM" id="Phobius"/>
    </source>
</evidence>
<dbReference type="SUPFAM" id="SSF57850">
    <property type="entry name" value="RING/U-box"/>
    <property type="match status" value="1"/>
</dbReference>
<dbReference type="PROSITE" id="PS50089">
    <property type="entry name" value="ZF_RING_2"/>
    <property type="match status" value="1"/>
</dbReference>
<feature type="domain" description="RING-type" evidence="6">
    <location>
        <begin position="276"/>
        <end position="326"/>
    </location>
</feature>
<dbReference type="PROSITE" id="PS00518">
    <property type="entry name" value="ZF_RING_1"/>
    <property type="match status" value="1"/>
</dbReference>
<dbReference type="PANTHER" id="PTHR21063">
    <property type="entry name" value="LFA-3"/>
    <property type="match status" value="1"/>
</dbReference>
<evidence type="ECO:0000256" key="2">
    <source>
        <dbReference type="ARBA" id="ARBA00022771"/>
    </source>
</evidence>
<keyword evidence="5" id="KW-0472">Membrane</keyword>
<feature type="transmembrane region" description="Helical" evidence="5">
    <location>
        <begin position="595"/>
        <end position="616"/>
    </location>
</feature>
<dbReference type="Gene3D" id="3.30.160.60">
    <property type="entry name" value="Classic Zinc Finger"/>
    <property type="match status" value="1"/>
</dbReference>
<reference evidence="8 9" key="1">
    <citation type="submission" date="2018-10" db="EMBL/GenBank/DDBJ databases">
        <title>Genome assembly for a Yunnan-Guizhou Plateau 3E fish, Anabarilius grahami (Regan), and its evolutionary and genetic applications.</title>
        <authorList>
            <person name="Jiang W."/>
        </authorList>
    </citation>
    <scope>NUCLEOTIDE SEQUENCE [LARGE SCALE GENOMIC DNA]</scope>
    <source>
        <strain evidence="8">AG-KIZ</strain>
        <tissue evidence="8">Muscle</tissue>
    </source>
</reference>
<organism evidence="8 9">
    <name type="scientific">Anabarilius grahami</name>
    <name type="common">Kanglang fish</name>
    <name type="synonym">Barilius grahami</name>
    <dbReference type="NCBI Taxonomy" id="495550"/>
    <lineage>
        <taxon>Eukaryota</taxon>
        <taxon>Metazoa</taxon>
        <taxon>Chordata</taxon>
        <taxon>Craniata</taxon>
        <taxon>Vertebrata</taxon>
        <taxon>Euteleostomi</taxon>
        <taxon>Actinopterygii</taxon>
        <taxon>Neopterygii</taxon>
        <taxon>Teleostei</taxon>
        <taxon>Ostariophysi</taxon>
        <taxon>Cypriniformes</taxon>
        <taxon>Xenocyprididae</taxon>
        <taxon>Xenocypridinae</taxon>
        <taxon>Xenocypridinae incertae sedis</taxon>
        <taxon>Anabarilius</taxon>
    </lineage>
</organism>
<dbReference type="CDD" id="cd16763">
    <property type="entry name" value="RING-HC_TRIM59_C-V"/>
    <property type="match status" value="1"/>
</dbReference>
<dbReference type="InterPro" id="IPR013106">
    <property type="entry name" value="Ig_V-set"/>
</dbReference>
<dbReference type="InterPro" id="IPR000315">
    <property type="entry name" value="Znf_B-box"/>
</dbReference>
<dbReference type="CDD" id="cd19790">
    <property type="entry name" value="Bbox2_TRIM59_C-XI"/>
    <property type="match status" value="1"/>
</dbReference>
<keyword evidence="5" id="KW-0812">Transmembrane</keyword>
<dbReference type="SUPFAM" id="SSF48726">
    <property type="entry name" value="Immunoglobulin"/>
    <property type="match status" value="1"/>
</dbReference>
<dbReference type="InterPro" id="IPR013083">
    <property type="entry name" value="Znf_RING/FYVE/PHD"/>
</dbReference>
<dbReference type="AlphaFoldDB" id="A0A3N0YUV4"/>
<dbReference type="SMART" id="SM00336">
    <property type="entry name" value="BBOX"/>
    <property type="match status" value="1"/>
</dbReference>
<comment type="caution">
    <text evidence="8">The sequence shown here is derived from an EMBL/GenBank/DDBJ whole genome shotgun (WGS) entry which is preliminary data.</text>
</comment>
<dbReference type="SMART" id="SM00184">
    <property type="entry name" value="RING"/>
    <property type="match status" value="1"/>
</dbReference>
<keyword evidence="1" id="KW-0479">Metal-binding</keyword>
<dbReference type="OrthoDB" id="6105938at2759"/>
<accession>A0A3N0YUV4</accession>
<dbReference type="SUPFAM" id="SSF57845">
    <property type="entry name" value="B-box zinc-binding domain"/>
    <property type="match status" value="1"/>
</dbReference>
<evidence type="ECO:0000256" key="3">
    <source>
        <dbReference type="ARBA" id="ARBA00022833"/>
    </source>
</evidence>
<dbReference type="Pfam" id="PF00643">
    <property type="entry name" value="zf-B_box"/>
    <property type="match status" value="1"/>
</dbReference>
<dbReference type="Pfam" id="PF13445">
    <property type="entry name" value="zf-RING_UBOX"/>
    <property type="match status" value="1"/>
</dbReference>
<dbReference type="InterPro" id="IPR036179">
    <property type="entry name" value="Ig-like_dom_sf"/>
</dbReference>
<dbReference type="FunFam" id="2.60.40.10:FF:002431">
    <property type="entry name" value="Si:ch211-222k6.3"/>
    <property type="match status" value="1"/>
</dbReference>
<dbReference type="InterPro" id="IPR013783">
    <property type="entry name" value="Ig-like_fold"/>
</dbReference>
<dbReference type="PANTHER" id="PTHR21063:SF4">
    <property type="entry name" value="CD48 ANTIGEN-RELATED"/>
    <property type="match status" value="1"/>
</dbReference>
<evidence type="ECO:0000313" key="8">
    <source>
        <dbReference type="EMBL" id="ROL49987.1"/>
    </source>
</evidence>
<sequence>MHRVHWGVYAVQDLCDWFKEMPGVFGDDAVKTVSVTEGDSVTLNSDLTEMMDDDLIQWRFGYIENTVIAQINVLANSITYNDGPDGRFRGRLKVDHQTGSLTITDITTEHAGVYKLQTIRNLSKSFSLSVYGSSSLSSISASDLSISISLPLEVEYQDKNTYSCVLNNPISHQTQHLNITQLCHTCADVHVHVHCCDSTEAVIRLVISALHFQVLRENADSLLAGSCVSVTRMHRADHVIRIRPILTRHSDVEPRRRTAVAYVCPFMDNLEEDLTCSVCYGLFTDPRVLPCSHTFCKSCLENVLQVSVNFSIWRPLRLPLKCPNCRSVVELPTNGVDALPVNVCLRAIVEKYQRDSQPRSPACPEHPRQPLNVYCVQDRKLICGFCLTIGQHQGHAIDDLQTAYVKERTGQAGLMESLRGKRWEDICSLAERLEQEKVRSEALVENDREAASRFFQGLDLILAQKKEQFMQALDRASALLACAYDPLIEQVKDMQEEHSDLISLSSSIESEECPLVYLEKVHQLRQRVNALSQAALPEIPSLHMTPRAEPFFEEHWSDVTIRGLRDGPLPEISCHAHRSAQAADRTQSRRLRSSSAVVVIVLLVLVLTALCLHSVGGSASVFSGLRHVVENISTEPLHDIGTFFFCLLHHVVMKLNTFMSTLGENTYQYLLSFLKTLH</sequence>
<evidence type="ECO:0000313" key="9">
    <source>
        <dbReference type="Proteomes" id="UP000281406"/>
    </source>
</evidence>
<protein>
    <submittedName>
        <fullName evidence="8">Tripartite motif-containing protein 59</fullName>
    </submittedName>
</protein>
<dbReference type="GO" id="GO:0008270">
    <property type="term" value="F:zinc ion binding"/>
    <property type="evidence" value="ECO:0007669"/>
    <property type="project" value="UniProtKB-KW"/>
</dbReference>
<dbReference type="Proteomes" id="UP000281406">
    <property type="component" value="Unassembled WGS sequence"/>
</dbReference>
<evidence type="ECO:0000259" key="6">
    <source>
        <dbReference type="PROSITE" id="PS50089"/>
    </source>
</evidence>
<dbReference type="InterPro" id="IPR001841">
    <property type="entry name" value="Znf_RING"/>
</dbReference>
<keyword evidence="2 4" id="KW-0863">Zinc-finger</keyword>
<dbReference type="InterPro" id="IPR017907">
    <property type="entry name" value="Znf_RING_CS"/>
</dbReference>
<dbReference type="Gene3D" id="3.30.40.10">
    <property type="entry name" value="Zinc/RING finger domain, C3HC4 (zinc finger)"/>
    <property type="match status" value="1"/>
</dbReference>
<dbReference type="Gene3D" id="2.60.40.10">
    <property type="entry name" value="Immunoglobulins"/>
    <property type="match status" value="1"/>
</dbReference>
<keyword evidence="5" id="KW-1133">Transmembrane helix</keyword>
<keyword evidence="9" id="KW-1185">Reference proteome</keyword>
<evidence type="ECO:0000256" key="1">
    <source>
        <dbReference type="ARBA" id="ARBA00022723"/>
    </source>
</evidence>
<dbReference type="SMART" id="SM00409">
    <property type="entry name" value="IG"/>
    <property type="match status" value="1"/>
</dbReference>
<dbReference type="InterPro" id="IPR003599">
    <property type="entry name" value="Ig_sub"/>
</dbReference>
<dbReference type="FunFam" id="3.30.40.10:FF:000297">
    <property type="entry name" value="tripartite motif-containing protein 59"/>
    <property type="match status" value="1"/>
</dbReference>
<feature type="domain" description="B box-type" evidence="7">
    <location>
        <begin position="358"/>
        <end position="400"/>
    </location>
</feature>
<name>A0A3N0YUV4_ANAGA</name>
<dbReference type="Pfam" id="PF07686">
    <property type="entry name" value="V-set"/>
    <property type="match status" value="1"/>
</dbReference>
<dbReference type="InterPro" id="IPR027370">
    <property type="entry name" value="Znf-RING_euk"/>
</dbReference>
<evidence type="ECO:0000256" key="4">
    <source>
        <dbReference type="PROSITE-ProRule" id="PRU00024"/>
    </source>
</evidence>
<dbReference type="EMBL" id="RJVU01023796">
    <property type="protein sequence ID" value="ROL49987.1"/>
    <property type="molecule type" value="Genomic_DNA"/>
</dbReference>
<evidence type="ECO:0000259" key="7">
    <source>
        <dbReference type="PROSITE" id="PS50119"/>
    </source>
</evidence>
<keyword evidence="3" id="KW-0862">Zinc</keyword>
<proteinExistence type="predicted"/>
<dbReference type="PROSITE" id="PS50119">
    <property type="entry name" value="ZF_BBOX"/>
    <property type="match status" value="1"/>
</dbReference>